<dbReference type="CDD" id="cd18437">
    <property type="entry name" value="BRCT_BRC1_like_rpt3"/>
    <property type="match status" value="1"/>
</dbReference>
<dbReference type="InterPro" id="IPR053036">
    <property type="entry name" value="CellCycle_DNARepair_Reg"/>
</dbReference>
<accession>A0AAD9YQK6</accession>
<dbReference type="PANTHER" id="PTHR47667">
    <property type="entry name" value="REGULATOR OF TY1 TRANSPOSITION PROTEIN 107"/>
    <property type="match status" value="1"/>
</dbReference>
<dbReference type="CDD" id="cd18438">
    <property type="entry name" value="BRCT_BRC1_like_rpt4"/>
    <property type="match status" value="1"/>
</dbReference>
<evidence type="ECO:0000313" key="3">
    <source>
        <dbReference type="EMBL" id="KAK2776067.1"/>
    </source>
</evidence>
<dbReference type="AlphaFoldDB" id="A0AAD9YQK6"/>
<dbReference type="Proteomes" id="UP001281614">
    <property type="component" value="Unassembled WGS sequence"/>
</dbReference>
<dbReference type="GO" id="GO:0035361">
    <property type="term" value="C:Cul8-RING ubiquitin ligase complex"/>
    <property type="evidence" value="ECO:0007669"/>
    <property type="project" value="TreeGrafter"/>
</dbReference>
<organism evidence="3 4">
    <name type="scientific">Colletotrichum kahawae</name>
    <name type="common">Coffee berry disease fungus</name>
    <dbReference type="NCBI Taxonomy" id="34407"/>
    <lineage>
        <taxon>Eukaryota</taxon>
        <taxon>Fungi</taxon>
        <taxon>Dikarya</taxon>
        <taxon>Ascomycota</taxon>
        <taxon>Pezizomycotina</taxon>
        <taxon>Sordariomycetes</taxon>
        <taxon>Hypocreomycetidae</taxon>
        <taxon>Glomerellales</taxon>
        <taxon>Glomerellaceae</taxon>
        <taxon>Colletotrichum</taxon>
        <taxon>Colletotrichum gloeosporioides species complex</taxon>
    </lineage>
</organism>
<dbReference type="GO" id="GO:0005634">
    <property type="term" value="C:nucleus"/>
    <property type="evidence" value="ECO:0007669"/>
    <property type="project" value="TreeGrafter"/>
</dbReference>
<gene>
    <name evidence="3" type="ORF">CKAH01_12591</name>
</gene>
<dbReference type="InterPro" id="IPR001357">
    <property type="entry name" value="BRCT_dom"/>
</dbReference>
<dbReference type="Gene3D" id="3.40.50.10190">
    <property type="entry name" value="BRCT domain"/>
    <property type="match status" value="6"/>
</dbReference>
<sequence length="859" mass="96172">MADPKGLFAECAFAFVPSAYLAPKEISDLTEIVIGRGGEVLDPRRDGSIRLEQVTHIISNTIDFPQFTETQAFMIPVVDSNWLKASIHRNKQAQVRPYSPDPRMFFSKINITCADLPEIDKETIIGATLAMGGMETADVTRQTTHICALSMEHPKCVTAKEKGLKCKIVLPHWFEDCFKLGKRIDEGPYTLPDPEILKNPDLQAEVQMPKYDHLQGATSTMPNQLVDSTRKAATIFQGKSVMFSRDLSITPRSLEIVKQLVINGGGRVVQDVDNCDYFVCQYRDGEQYIKAAQSGKDVGNLSWLYHLITHNEWTSPLRRLLHYPVPRNGIEGFEDFKICLSNYGGDARIYLENLIRATGATYTKTMKAENTHLITARSSSEKYEAAKDWNIETVNHLWIEESYAKCEKQSVTVAKYSHFPVRTNLGEVIGQTFFDESRLRETYYPGGEEHLSPGAKRKRRILEAAQDNSYNYGPAEGVVIGRHEEKDDGTKDNAADDSFMTPVRPKKGGGRGKENDTPSVMSTGSARSAKSKALTNLQRIAPDIALYEKERKRGAKQGGPWGGKRAADQIDKERGRTSSPAQADDGGDDDDDDKDDDERRPTKKRKSAGPEVEMRVVLTGFTRWVNNKHKEDVERVSSSSILLHLGTNTPQRKLRDMGILIVQDDKPSDYLAAPHMVRTVKFLKTLAKGPTILSSKFVDEALDKGEAPDPEDFLLDDKENEKKFGVKIETAVSRARANLGKLLWTVPVYCTEYISNGPDSYKAIAEANGAMFKLYRARSGTTIKPTTAEEDGGAAPEPVYLLSSNSLQERALWPKFEEMARKGHMEPRIVAADWLLDVAMTQQVTFDEKYLVKNFFEKS</sequence>
<dbReference type="CDD" id="cd18436">
    <property type="entry name" value="BRCT_BRC1_like_rpt2"/>
    <property type="match status" value="1"/>
</dbReference>
<feature type="region of interest" description="Disordered" evidence="1">
    <location>
        <begin position="484"/>
        <end position="535"/>
    </location>
</feature>
<dbReference type="Pfam" id="PF12738">
    <property type="entry name" value="PTCB-BRCT"/>
    <property type="match status" value="1"/>
</dbReference>
<comment type="caution">
    <text evidence="3">The sequence shown here is derived from an EMBL/GenBank/DDBJ whole genome shotgun (WGS) entry which is preliminary data.</text>
</comment>
<feature type="compositionally biased region" description="Acidic residues" evidence="1">
    <location>
        <begin position="585"/>
        <end position="596"/>
    </location>
</feature>
<dbReference type="GO" id="GO:0006302">
    <property type="term" value="P:double-strand break repair"/>
    <property type="evidence" value="ECO:0007669"/>
    <property type="project" value="TreeGrafter"/>
</dbReference>
<dbReference type="SUPFAM" id="SSF52113">
    <property type="entry name" value="BRCT domain"/>
    <property type="match status" value="5"/>
</dbReference>
<dbReference type="FunFam" id="3.40.50.10190:FF:000048">
    <property type="entry name" value="DNA repair protein Rtt107"/>
    <property type="match status" value="1"/>
</dbReference>
<keyword evidence="4" id="KW-1185">Reference proteome</keyword>
<reference evidence="3" key="1">
    <citation type="submission" date="2023-02" db="EMBL/GenBank/DDBJ databases">
        <title>Colletotrichum kahawae CIFC_Que2 genome sequencing and assembly.</title>
        <authorList>
            <person name="Baroncelli R."/>
        </authorList>
    </citation>
    <scope>NUCLEOTIDE SEQUENCE</scope>
    <source>
        <strain evidence="3">CIFC_Que2</strain>
    </source>
</reference>
<dbReference type="PANTHER" id="PTHR47667:SF1">
    <property type="entry name" value="REGULATOR OF TY1 TRANSPOSITION PROTEIN 107"/>
    <property type="match status" value="1"/>
</dbReference>
<dbReference type="FunFam" id="3.40.50.10190:FF:000066">
    <property type="entry name" value="BRCT domain protein (Eurofung)"/>
    <property type="match status" value="1"/>
</dbReference>
<feature type="domain" description="BRCT" evidence="2">
    <location>
        <begin position="613"/>
        <end position="715"/>
    </location>
</feature>
<dbReference type="CDD" id="cd18439">
    <property type="entry name" value="BRCT_BRC1_like_rpt6"/>
    <property type="match status" value="1"/>
</dbReference>
<proteinExistence type="predicted"/>
<dbReference type="Pfam" id="PF16770">
    <property type="entry name" value="RTT107_BRCT_5"/>
    <property type="match status" value="1"/>
</dbReference>
<feature type="domain" description="BRCT" evidence="2">
    <location>
        <begin position="333"/>
        <end position="405"/>
    </location>
</feature>
<feature type="compositionally biased region" description="Polar residues" evidence="1">
    <location>
        <begin position="517"/>
        <end position="535"/>
    </location>
</feature>
<dbReference type="InterPro" id="IPR036420">
    <property type="entry name" value="BRCT_dom_sf"/>
</dbReference>
<dbReference type="GO" id="GO:1990683">
    <property type="term" value="P:DNA double-strand break attachment to nuclear envelope"/>
    <property type="evidence" value="ECO:0007669"/>
    <property type="project" value="TreeGrafter"/>
</dbReference>
<dbReference type="SMART" id="SM00292">
    <property type="entry name" value="BRCT"/>
    <property type="match status" value="4"/>
</dbReference>
<evidence type="ECO:0000313" key="4">
    <source>
        <dbReference type="Proteomes" id="UP001281614"/>
    </source>
</evidence>
<feature type="domain" description="BRCT" evidence="2">
    <location>
        <begin position="3"/>
        <end position="100"/>
    </location>
</feature>
<dbReference type="EMBL" id="VYYT01000031">
    <property type="protein sequence ID" value="KAK2776067.1"/>
    <property type="molecule type" value="Genomic_DNA"/>
</dbReference>
<evidence type="ECO:0000259" key="2">
    <source>
        <dbReference type="PROSITE" id="PS50172"/>
    </source>
</evidence>
<dbReference type="PROSITE" id="PS50172">
    <property type="entry name" value="BRCT"/>
    <property type="match status" value="5"/>
</dbReference>
<feature type="compositionally biased region" description="Basic and acidic residues" evidence="1">
    <location>
        <begin position="484"/>
        <end position="494"/>
    </location>
</feature>
<feature type="domain" description="BRCT" evidence="2">
    <location>
        <begin position="100"/>
        <end position="191"/>
    </location>
</feature>
<evidence type="ECO:0000256" key="1">
    <source>
        <dbReference type="SAM" id="MobiDB-lite"/>
    </source>
</evidence>
<feature type="domain" description="BRCT" evidence="2">
    <location>
        <begin position="231"/>
        <end position="321"/>
    </location>
</feature>
<name>A0AAD9YQK6_COLKA</name>
<protein>
    <submittedName>
        <fullName evidence="3">Brct domain-containing protein</fullName>
    </submittedName>
</protein>
<feature type="compositionally biased region" description="Basic and acidic residues" evidence="1">
    <location>
        <begin position="565"/>
        <end position="576"/>
    </location>
</feature>
<feature type="region of interest" description="Disordered" evidence="1">
    <location>
        <begin position="551"/>
        <end position="611"/>
    </location>
</feature>